<reference evidence="3" key="1">
    <citation type="submission" date="2022-06" db="EMBL/GenBank/DDBJ databases">
        <title>Aeoliella straminimaris, a novel planctomycete from sediments.</title>
        <authorList>
            <person name="Vitorino I.R."/>
            <person name="Lage O.M."/>
        </authorList>
    </citation>
    <scope>NUCLEOTIDE SEQUENCE</scope>
    <source>
        <strain evidence="3">ICT_H6.2</strain>
    </source>
</reference>
<accession>A0A9X2FEL7</accession>
<feature type="chain" id="PRO_5040896772" evidence="2">
    <location>
        <begin position="24"/>
        <end position="433"/>
    </location>
</feature>
<dbReference type="RefSeq" id="WP_252854876.1">
    <property type="nucleotide sequence ID" value="NZ_JAMXLR010000077.1"/>
</dbReference>
<keyword evidence="4" id="KW-1185">Reference proteome</keyword>
<evidence type="ECO:0000313" key="4">
    <source>
        <dbReference type="Proteomes" id="UP001155241"/>
    </source>
</evidence>
<dbReference type="Proteomes" id="UP001155241">
    <property type="component" value="Unassembled WGS sequence"/>
</dbReference>
<protein>
    <submittedName>
        <fullName evidence="3">Uncharacterized protein</fullName>
    </submittedName>
</protein>
<gene>
    <name evidence="3" type="ORF">NG895_22935</name>
</gene>
<feature type="signal peptide" evidence="2">
    <location>
        <begin position="1"/>
        <end position="23"/>
    </location>
</feature>
<comment type="caution">
    <text evidence="3">The sequence shown here is derived from an EMBL/GenBank/DDBJ whole genome shotgun (WGS) entry which is preliminary data.</text>
</comment>
<organism evidence="3 4">
    <name type="scientific">Aeoliella straminimaris</name>
    <dbReference type="NCBI Taxonomy" id="2954799"/>
    <lineage>
        <taxon>Bacteria</taxon>
        <taxon>Pseudomonadati</taxon>
        <taxon>Planctomycetota</taxon>
        <taxon>Planctomycetia</taxon>
        <taxon>Pirellulales</taxon>
        <taxon>Lacipirellulaceae</taxon>
        <taxon>Aeoliella</taxon>
    </lineage>
</organism>
<evidence type="ECO:0000256" key="1">
    <source>
        <dbReference type="SAM" id="MobiDB-lite"/>
    </source>
</evidence>
<evidence type="ECO:0000313" key="3">
    <source>
        <dbReference type="EMBL" id="MCO6046763.1"/>
    </source>
</evidence>
<feature type="compositionally biased region" description="Low complexity" evidence="1">
    <location>
        <begin position="44"/>
        <end position="94"/>
    </location>
</feature>
<sequence>MMGERNVAYCFAMLLVSCATAVAQQPGGWQSMANNRYANEPAAATAPLSTTTPPAATQPAAPAATTPAPLSSTQPAAAPATTTPLAPIAGPAPTRARVTKGSGTLPRDHGQVWREYDIRPYTARAQGSAKPEQAVVDWILRETGYEAWHSEPLGILSAGRDTLRVYHTPEMQAMVADIVDRFVNQQSESEAFSLRVATVTNPNWRSKALPLMTPIPVQSPGVQGWIMAKENVAVLLSDLTRRTDYREYNSPTQLVGNGQSILISTMRPRSYIKGVMPTPQVWPGFQPEQGQLQEGFSLEFSPLLALDKATCDAVIKLKLHQVEKMVPVKLDVQTPVAESQRMEVQVPQVTMANLHERFRWPTDQVLLLSMGVIGTPGPTRDNALTAALPILKTPPRADALLFIEAKGSVLPPAAPNAPVSTALRNPATFQGRY</sequence>
<dbReference type="PROSITE" id="PS51257">
    <property type="entry name" value="PROKAR_LIPOPROTEIN"/>
    <property type="match status" value="1"/>
</dbReference>
<keyword evidence="2" id="KW-0732">Signal</keyword>
<proteinExistence type="predicted"/>
<dbReference type="AlphaFoldDB" id="A0A9X2FEL7"/>
<name>A0A9X2FEL7_9BACT</name>
<feature type="region of interest" description="Disordered" evidence="1">
    <location>
        <begin position="44"/>
        <end position="108"/>
    </location>
</feature>
<dbReference type="EMBL" id="JAMXLR010000077">
    <property type="protein sequence ID" value="MCO6046763.1"/>
    <property type="molecule type" value="Genomic_DNA"/>
</dbReference>
<evidence type="ECO:0000256" key="2">
    <source>
        <dbReference type="SAM" id="SignalP"/>
    </source>
</evidence>